<evidence type="ECO:0000313" key="2">
    <source>
        <dbReference type="EMBL" id="KAG0710119.1"/>
    </source>
</evidence>
<dbReference type="EMBL" id="JACEEZ010024490">
    <property type="protein sequence ID" value="KAG0710119.1"/>
    <property type="molecule type" value="Genomic_DNA"/>
</dbReference>
<feature type="region of interest" description="Disordered" evidence="1">
    <location>
        <begin position="117"/>
        <end position="141"/>
    </location>
</feature>
<feature type="compositionally biased region" description="Acidic residues" evidence="1">
    <location>
        <begin position="296"/>
        <end position="321"/>
    </location>
</feature>
<organism evidence="2 3">
    <name type="scientific">Chionoecetes opilio</name>
    <name type="common">Atlantic snow crab</name>
    <name type="synonym">Cancer opilio</name>
    <dbReference type="NCBI Taxonomy" id="41210"/>
    <lineage>
        <taxon>Eukaryota</taxon>
        <taxon>Metazoa</taxon>
        <taxon>Ecdysozoa</taxon>
        <taxon>Arthropoda</taxon>
        <taxon>Crustacea</taxon>
        <taxon>Multicrustacea</taxon>
        <taxon>Malacostraca</taxon>
        <taxon>Eumalacostraca</taxon>
        <taxon>Eucarida</taxon>
        <taxon>Decapoda</taxon>
        <taxon>Pleocyemata</taxon>
        <taxon>Brachyura</taxon>
        <taxon>Eubrachyura</taxon>
        <taxon>Majoidea</taxon>
        <taxon>Majidae</taxon>
        <taxon>Chionoecetes</taxon>
    </lineage>
</organism>
<feature type="region of interest" description="Disordered" evidence="1">
    <location>
        <begin position="296"/>
        <end position="350"/>
    </location>
</feature>
<evidence type="ECO:0000313" key="3">
    <source>
        <dbReference type="Proteomes" id="UP000770661"/>
    </source>
</evidence>
<proteinExistence type="predicted"/>
<evidence type="ECO:0000256" key="1">
    <source>
        <dbReference type="SAM" id="MobiDB-lite"/>
    </source>
</evidence>
<name>A0A8J5CGG4_CHIOP</name>
<keyword evidence="3" id="KW-1185">Reference proteome</keyword>
<accession>A0A8J5CGG4</accession>
<gene>
    <name evidence="2" type="ORF">GWK47_023441</name>
</gene>
<comment type="caution">
    <text evidence="2">The sequence shown here is derived from an EMBL/GenBank/DDBJ whole genome shotgun (WGS) entry which is preliminary data.</text>
</comment>
<dbReference type="Proteomes" id="UP000770661">
    <property type="component" value="Unassembled WGS sequence"/>
</dbReference>
<feature type="compositionally biased region" description="Pro residues" evidence="1">
    <location>
        <begin position="117"/>
        <end position="126"/>
    </location>
</feature>
<sequence>MAGNGLHSYSFSPGFAKGSFRAGRHTPHHTPTHWLFRTSVGRGAAGRNAPRYSVVNPNKAVFTIDSTSRILTANDMCSLLLGESEERLCGGSRHLADYISCPPLPCAWPPLPPPHPMPRPHPIPPPHPRRSPQTTLYRRRERGGRGGWAAAMLAVVEGVAAGCWRDQRWVAVLEPVEITQAKATVDHSGAILDHDEAFRTLFAFPETPLHNPAETRNIHTLIPSLQIPPAPSASSPCSPTSVVWWWWMAAGNIMDYNHNFTRFLFGYGAGELDDRVITQIIPTFYEDMREGRDLGYEDEVSTGSYWEEEEEGKEEEEDEDAQKENKNESPSKSPPLSTEHHSSSTAHSQAMRDITNALNSELKPPPQQCLYNTWVDENKGQGVEESKVVGGACHHLHPGLPALRLLQAALRPHRARHLLWRGEA</sequence>
<dbReference type="OrthoDB" id="193931at2759"/>
<protein>
    <submittedName>
        <fullName evidence="2">Uncharacterized protein</fullName>
    </submittedName>
</protein>
<dbReference type="AlphaFoldDB" id="A0A8J5CGG4"/>
<reference evidence="2" key="1">
    <citation type="submission" date="2020-07" db="EMBL/GenBank/DDBJ databases">
        <title>The High-quality genome of the commercially important snow crab, Chionoecetes opilio.</title>
        <authorList>
            <person name="Jeong J.-H."/>
            <person name="Ryu S."/>
        </authorList>
    </citation>
    <scope>NUCLEOTIDE SEQUENCE</scope>
    <source>
        <strain evidence="2">MADBK_172401_WGS</strain>
        <tissue evidence="2">Digestive gland</tissue>
    </source>
</reference>